<organism evidence="2 3">
    <name type="scientific">Geothermobacter ehrlichii</name>
    <dbReference type="NCBI Taxonomy" id="213224"/>
    <lineage>
        <taxon>Bacteria</taxon>
        <taxon>Pseudomonadati</taxon>
        <taxon>Thermodesulfobacteriota</taxon>
        <taxon>Desulfuromonadia</taxon>
        <taxon>Desulfuromonadales</taxon>
        <taxon>Geothermobacteraceae</taxon>
        <taxon>Geothermobacter</taxon>
    </lineage>
</organism>
<protein>
    <submittedName>
        <fullName evidence="2">Transglutaminase superfamily protein</fullName>
    </submittedName>
</protein>
<dbReference type="RefSeq" id="WP_148897230.1">
    <property type="nucleotide sequence ID" value="NZ_VNIB01000026.1"/>
</dbReference>
<dbReference type="EMBL" id="VNIB01000026">
    <property type="protein sequence ID" value="TYO94906.1"/>
    <property type="molecule type" value="Genomic_DNA"/>
</dbReference>
<dbReference type="Proteomes" id="UP000324159">
    <property type="component" value="Unassembled WGS sequence"/>
</dbReference>
<dbReference type="PANTHER" id="PTHR33490:SF3">
    <property type="entry name" value="CONSERVED INTEGRAL MEMBRANE PROTEIN"/>
    <property type="match status" value="1"/>
</dbReference>
<feature type="domain" description="Transglutaminase-like" evidence="1">
    <location>
        <begin position="67"/>
        <end position="139"/>
    </location>
</feature>
<dbReference type="InterPro" id="IPR038765">
    <property type="entry name" value="Papain-like_cys_pep_sf"/>
</dbReference>
<evidence type="ECO:0000313" key="3">
    <source>
        <dbReference type="Proteomes" id="UP000324159"/>
    </source>
</evidence>
<dbReference type="InterPro" id="IPR002931">
    <property type="entry name" value="Transglutaminase-like"/>
</dbReference>
<accession>A0A5D3WF11</accession>
<dbReference type="AlphaFoldDB" id="A0A5D3WF11"/>
<dbReference type="OrthoDB" id="4697328at2"/>
<dbReference type="SMART" id="SM00460">
    <property type="entry name" value="TGc"/>
    <property type="match status" value="1"/>
</dbReference>
<gene>
    <name evidence="2" type="ORF">EDC39_1263</name>
</gene>
<evidence type="ECO:0000259" key="1">
    <source>
        <dbReference type="SMART" id="SM00460"/>
    </source>
</evidence>
<proteinExistence type="predicted"/>
<dbReference type="Pfam" id="PF01841">
    <property type="entry name" value="Transglut_core"/>
    <property type="match status" value="1"/>
</dbReference>
<reference evidence="2 3" key="1">
    <citation type="submission" date="2019-07" db="EMBL/GenBank/DDBJ databases">
        <title>Genomic Encyclopedia of Type Strains, Phase IV (KMG-IV): sequencing the most valuable type-strain genomes for metagenomic binning, comparative biology and taxonomic classification.</title>
        <authorList>
            <person name="Goeker M."/>
        </authorList>
    </citation>
    <scope>NUCLEOTIDE SEQUENCE [LARGE SCALE GENOMIC DNA]</scope>
    <source>
        <strain evidence="2 3">SS015</strain>
    </source>
</reference>
<name>A0A5D3WF11_9BACT</name>
<comment type="caution">
    <text evidence="2">The sequence shown here is derived from an EMBL/GenBank/DDBJ whole genome shotgun (WGS) entry which is preliminary data.</text>
</comment>
<sequence>MQEQFLQPTEFIDSDHQAIRDFARNASGDAAGDREAAVNLYYAVRDGIRYTPYLDFTDPENYRASSVLARGYGFCISKASLLAACCRSAGIPARLGFADVRNHLTTPRLRELNGGDLMRWHAYTEILLDGRWVKATPAFNLALCTRFRVRPLEFDGREDSIFHPFDADQRRHMEYVRERGVYDDVPLEEILATFHRHSPKLLSHEGSGDFEAEAEKNSDGCR</sequence>
<keyword evidence="3" id="KW-1185">Reference proteome</keyword>
<dbReference type="SUPFAM" id="SSF54001">
    <property type="entry name" value="Cysteine proteinases"/>
    <property type="match status" value="1"/>
</dbReference>
<dbReference type="Gene3D" id="3.10.620.30">
    <property type="match status" value="1"/>
</dbReference>
<evidence type="ECO:0000313" key="2">
    <source>
        <dbReference type="EMBL" id="TYO94906.1"/>
    </source>
</evidence>
<dbReference type="PANTHER" id="PTHR33490">
    <property type="entry name" value="BLR5614 PROTEIN-RELATED"/>
    <property type="match status" value="1"/>
</dbReference>